<comment type="similarity">
    <text evidence="2 6">Belongs to the peptidase M24B family.</text>
</comment>
<evidence type="ECO:0000256" key="4">
    <source>
        <dbReference type="ARBA" id="ARBA00022801"/>
    </source>
</evidence>
<dbReference type="SUPFAM" id="SSF55920">
    <property type="entry name" value="Creatinase/aminopeptidase"/>
    <property type="match status" value="1"/>
</dbReference>
<sequence length="625" mass="69084">MTSSTRTPGSEVASADHTVHTTDRLKALRRLMTSKDLNLQAYVVPSEDAHQSEYIASCDARRAYISGFTGSAGCAVIDLAKASMFTDGRYFLQASQQMDANWNLMKLGMPGVPNWQDFLVKKLPSGSRIGIDPTLIAAPEAAKLVESLKAADNTLVPVKDNLVDQIWSNRPAAPSAPVFALDKQFAGVAFMDKIAELRRFLTERDAYGFLVSALDEVAWLFNLRGADISFNPVFFAYALVTQNEIVLYLDQSKLGSSVRSHLGDQVTLKPYQAVFTDLREAVATMDAQQQKLVSGLGVSWSLVETVGEDRIETVLSPIMSSKAIKNSTELEGMRQSHIRDAAALVSYFAWLEDQLLFQGQDGKISESAGADQLEKFRREQPHCVGPSFDTISSTGANGAIIHYKPEHGVDSNINLRELYLCDSGGQYYDGTTDVTRTLHFGTPTSWQRECFTRVLQGHIALDTAVFPRGTTGYLLDPLARRPLWSVGLDYRHGTGHGVGSFLNVHEGPHGIGTRALYNSTPLQPGMTVTNEPGYYEDGEFGIRIENVLLITEAEAPNNFGNIGYLKFEHVTLAPMQRKMIQVSLLSDSEIKWINDYHQECLNKVGPLLKDNKLAYDWLERETAPL</sequence>
<dbReference type="SUPFAM" id="SSF53092">
    <property type="entry name" value="Creatinase/prolidase N-terminal domain"/>
    <property type="match status" value="1"/>
</dbReference>
<dbReference type="InterPro" id="IPR036005">
    <property type="entry name" value="Creatinase/aminopeptidase-like"/>
</dbReference>
<feature type="domain" description="Peptidase M24" evidence="7">
    <location>
        <begin position="331"/>
        <end position="552"/>
    </location>
</feature>
<dbReference type="FunFam" id="3.90.230.10:FF:000007">
    <property type="entry name" value="Xaa-Pro aminopeptidase P"/>
    <property type="match status" value="1"/>
</dbReference>
<dbReference type="GO" id="GO:0046872">
    <property type="term" value="F:metal ion binding"/>
    <property type="evidence" value="ECO:0007669"/>
    <property type="project" value="UniProtKB-KW"/>
</dbReference>
<dbReference type="PROSITE" id="PS00491">
    <property type="entry name" value="PROLINE_PEPTIDASE"/>
    <property type="match status" value="1"/>
</dbReference>
<dbReference type="CDD" id="cd01085">
    <property type="entry name" value="APP"/>
    <property type="match status" value="1"/>
</dbReference>
<dbReference type="GO" id="GO:0005737">
    <property type="term" value="C:cytoplasm"/>
    <property type="evidence" value="ECO:0007669"/>
    <property type="project" value="UniProtKB-ARBA"/>
</dbReference>
<reference evidence="11" key="1">
    <citation type="journal article" date="2018" name="Nat. Microbiol.">
        <title>Leveraging single-cell genomics to expand the fungal tree of life.</title>
        <authorList>
            <person name="Ahrendt S.R."/>
            <person name="Quandt C.A."/>
            <person name="Ciobanu D."/>
            <person name="Clum A."/>
            <person name="Salamov A."/>
            <person name="Andreopoulos B."/>
            <person name="Cheng J.F."/>
            <person name="Woyke T."/>
            <person name="Pelin A."/>
            <person name="Henrissat B."/>
            <person name="Reynolds N.K."/>
            <person name="Benny G.L."/>
            <person name="Smith M.E."/>
            <person name="James T.Y."/>
            <person name="Grigoriev I.V."/>
        </authorList>
    </citation>
    <scope>NUCLEOTIDE SEQUENCE [LARGE SCALE GENOMIC DNA]</scope>
    <source>
        <strain evidence="11">RSA 468</strain>
    </source>
</reference>
<dbReference type="Pfam" id="PF16189">
    <property type="entry name" value="Creatinase_N_2"/>
    <property type="match status" value="1"/>
</dbReference>
<dbReference type="PANTHER" id="PTHR43763:SF6">
    <property type="entry name" value="XAA-PRO AMINOPEPTIDASE 1"/>
    <property type="match status" value="1"/>
</dbReference>
<evidence type="ECO:0000259" key="9">
    <source>
        <dbReference type="Pfam" id="PF16188"/>
    </source>
</evidence>
<comment type="cofactor">
    <cofactor evidence="1">
        <name>Mn(2+)</name>
        <dbReference type="ChEBI" id="CHEBI:29035"/>
    </cofactor>
</comment>
<dbReference type="Pfam" id="PF00557">
    <property type="entry name" value="Peptidase_M24"/>
    <property type="match status" value="1"/>
</dbReference>
<dbReference type="Proteomes" id="UP000268162">
    <property type="component" value="Unassembled WGS sequence"/>
</dbReference>
<dbReference type="PANTHER" id="PTHR43763">
    <property type="entry name" value="XAA-PRO AMINOPEPTIDASE 1"/>
    <property type="match status" value="1"/>
</dbReference>
<dbReference type="Gene3D" id="3.90.230.10">
    <property type="entry name" value="Creatinase/methionine aminopeptidase superfamily"/>
    <property type="match status" value="1"/>
</dbReference>
<dbReference type="Pfam" id="PF16188">
    <property type="entry name" value="Peptidase_M24_C"/>
    <property type="match status" value="1"/>
</dbReference>
<evidence type="ECO:0000313" key="10">
    <source>
        <dbReference type="EMBL" id="RKP39141.1"/>
    </source>
</evidence>
<dbReference type="InterPro" id="IPR050422">
    <property type="entry name" value="X-Pro_aminopeptidase_P"/>
</dbReference>
<dbReference type="EMBL" id="ML002295">
    <property type="protein sequence ID" value="RKP39141.1"/>
    <property type="molecule type" value="Genomic_DNA"/>
</dbReference>
<dbReference type="InterPro" id="IPR001131">
    <property type="entry name" value="Peptidase_M24B_aminopep-P_CS"/>
</dbReference>
<dbReference type="InterPro" id="IPR033740">
    <property type="entry name" value="Pept_M24B"/>
</dbReference>
<name>A0A4Q0A121_9FUNG</name>
<dbReference type="Gene3D" id="3.40.350.10">
    <property type="entry name" value="Creatinase/prolidase N-terminal domain"/>
    <property type="match status" value="2"/>
</dbReference>
<evidence type="ECO:0000256" key="3">
    <source>
        <dbReference type="ARBA" id="ARBA00022723"/>
    </source>
</evidence>
<evidence type="ECO:0000256" key="1">
    <source>
        <dbReference type="ARBA" id="ARBA00001936"/>
    </source>
</evidence>
<dbReference type="InterPro" id="IPR000587">
    <property type="entry name" value="Creatinase_N"/>
</dbReference>
<evidence type="ECO:0000313" key="11">
    <source>
        <dbReference type="Proteomes" id="UP000268162"/>
    </source>
</evidence>
<protein>
    <submittedName>
        <fullName evidence="10">Creatinase aminopeptidase</fullName>
    </submittedName>
</protein>
<dbReference type="Pfam" id="PF01321">
    <property type="entry name" value="Creatinase_N"/>
    <property type="match status" value="1"/>
</dbReference>
<gene>
    <name evidence="10" type="ORF">BJ085DRAFT_19361</name>
</gene>
<feature type="domain" description="Peptidase M24 C-terminal" evidence="9">
    <location>
        <begin position="563"/>
        <end position="625"/>
    </location>
</feature>
<evidence type="ECO:0000259" key="8">
    <source>
        <dbReference type="Pfam" id="PF01321"/>
    </source>
</evidence>
<keyword evidence="5" id="KW-0464">Manganese</keyword>
<accession>A0A4Q0A121</accession>
<evidence type="ECO:0000256" key="2">
    <source>
        <dbReference type="ARBA" id="ARBA00008766"/>
    </source>
</evidence>
<dbReference type="STRING" id="215637.A0A4Q0A121"/>
<evidence type="ECO:0000256" key="6">
    <source>
        <dbReference type="RuleBase" id="RU000590"/>
    </source>
</evidence>
<dbReference type="GO" id="GO:0070006">
    <property type="term" value="F:metalloaminopeptidase activity"/>
    <property type="evidence" value="ECO:0007669"/>
    <property type="project" value="InterPro"/>
</dbReference>
<proteinExistence type="inferred from homology"/>
<evidence type="ECO:0000259" key="7">
    <source>
        <dbReference type="Pfam" id="PF00557"/>
    </source>
</evidence>
<dbReference type="InterPro" id="IPR032416">
    <property type="entry name" value="Peptidase_M24_C"/>
</dbReference>
<organism evidence="10 11">
    <name type="scientific">Dimargaris cristalligena</name>
    <dbReference type="NCBI Taxonomy" id="215637"/>
    <lineage>
        <taxon>Eukaryota</taxon>
        <taxon>Fungi</taxon>
        <taxon>Fungi incertae sedis</taxon>
        <taxon>Zoopagomycota</taxon>
        <taxon>Kickxellomycotina</taxon>
        <taxon>Dimargaritomycetes</taxon>
        <taxon>Dimargaritales</taxon>
        <taxon>Dimargaritaceae</taxon>
        <taxon>Dimargaris</taxon>
    </lineage>
</organism>
<keyword evidence="10" id="KW-0645">Protease</keyword>
<dbReference type="InterPro" id="IPR000994">
    <property type="entry name" value="Pept_M24"/>
</dbReference>
<evidence type="ECO:0000256" key="5">
    <source>
        <dbReference type="ARBA" id="ARBA00023211"/>
    </source>
</evidence>
<keyword evidence="4" id="KW-0378">Hydrolase</keyword>
<keyword evidence="11" id="KW-1185">Reference proteome</keyword>
<dbReference type="InterPro" id="IPR029149">
    <property type="entry name" value="Creatin/AminoP/Spt16_N"/>
</dbReference>
<dbReference type="FunFam" id="3.40.350.10:FF:000001">
    <property type="entry name" value="Putative xaa-Pro aminopeptidase 1"/>
    <property type="match status" value="1"/>
</dbReference>
<keyword evidence="10" id="KW-0031">Aminopeptidase</keyword>
<feature type="domain" description="Creatinase N-terminal" evidence="8">
    <location>
        <begin position="24"/>
        <end position="160"/>
    </location>
</feature>
<dbReference type="AlphaFoldDB" id="A0A4Q0A121"/>
<keyword evidence="3 6" id="KW-0479">Metal-binding</keyword>